<dbReference type="Gene3D" id="3.30.40.10">
    <property type="entry name" value="Zinc/RING finger domain, C3HC4 (zinc finger)"/>
    <property type="match status" value="1"/>
</dbReference>
<dbReference type="GO" id="GO:0008270">
    <property type="term" value="F:zinc ion binding"/>
    <property type="evidence" value="ECO:0007669"/>
    <property type="project" value="UniProtKB-KW"/>
</dbReference>
<accession>A0A168PHX8</accession>
<dbReference type="EMBL" id="AMYB01000001">
    <property type="protein sequence ID" value="OAD07761.1"/>
    <property type="molecule type" value="Genomic_DNA"/>
</dbReference>
<evidence type="ECO:0000256" key="5">
    <source>
        <dbReference type="ARBA" id="ARBA00022833"/>
    </source>
</evidence>
<evidence type="ECO:0000256" key="2">
    <source>
        <dbReference type="ARBA" id="ARBA00022692"/>
    </source>
</evidence>
<dbReference type="InterPro" id="IPR011016">
    <property type="entry name" value="Znf_RING-CH"/>
</dbReference>
<evidence type="ECO:0000256" key="7">
    <source>
        <dbReference type="ARBA" id="ARBA00023136"/>
    </source>
</evidence>
<protein>
    <recommendedName>
        <fullName evidence="10">RING-CH-type domain-containing protein</fullName>
    </recommendedName>
</protein>
<evidence type="ECO:0000256" key="8">
    <source>
        <dbReference type="SAM" id="MobiDB-lite"/>
    </source>
</evidence>
<gene>
    <name evidence="11" type="ORF">MUCCIDRAFT_104700</name>
</gene>
<evidence type="ECO:0000256" key="4">
    <source>
        <dbReference type="ARBA" id="ARBA00022771"/>
    </source>
</evidence>
<name>A0A168PHX8_MUCCL</name>
<keyword evidence="12" id="KW-1185">Reference proteome</keyword>
<dbReference type="Proteomes" id="UP000077051">
    <property type="component" value="Unassembled WGS sequence"/>
</dbReference>
<keyword evidence="6 9" id="KW-1133">Transmembrane helix</keyword>
<comment type="caution">
    <text evidence="11">The sequence shown here is derived from an EMBL/GenBank/DDBJ whole genome shotgun (WGS) entry which is preliminary data.</text>
</comment>
<feature type="transmembrane region" description="Helical" evidence="9">
    <location>
        <begin position="339"/>
        <end position="358"/>
    </location>
</feature>
<evidence type="ECO:0000256" key="6">
    <source>
        <dbReference type="ARBA" id="ARBA00022989"/>
    </source>
</evidence>
<evidence type="ECO:0000313" key="11">
    <source>
        <dbReference type="EMBL" id="OAD07761.1"/>
    </source>
</evidence>
<dbReference type="Pfam" id="PF12906">
    <property type="entry name" value="RINGv"/>
    <property type="match status" value="1"/>
</dbReference>
<dbReference type="PROSITE" id="PS51292">
    <property type="entry name" value="ZF_RING_CH"/>
    <property type="match status" value="1"/>
</dbReference>
<comment type="subcellular location">
    <subcellularLocation>
        <location evidence="1">Membrane</location>
        <topology evidence="1">Multi-pass membrane protein</topology>
    </subcellularLocation>
</comment>
<dbReference type="OrthoDB" id="5817083at2759"/>
<feature type="domain" description="RING-CH-type" evidence="10">
    <location>
        <begin position="75"/>
        <end position="140"/>
    </location>
</feature>
<reference evidence="11 12" key="1">
    <citation type="submission" date="2015-06" db="EMBL/GenBank/DDBJ databases">
        <title>Expansion of signal transduction pathways in fungi by whole-genome duplication.</title>
        <authorList>
            <consortium name="DOE Joint Genome Institute"/>
            <person name="Corrochano L.M."/>
            <person name="Kuo A."/>
            <person name="Marcet-Houben M."/>
            <person name="Polaino S."/>
            <person name="Salamov A."/>
            <person name="Villalobos J.M."/>
            <person name="Alvarez M.I."/>
            <person name="Avalos J."/>
            <person name="Benito E.P."/>
            <person name="Benoit I."/>
            <person name="Burger G."/>
            <person name="Camino L.P."/>
            <person name="Canovas D."/>
            <person name="Cerda-Olmedo E."/>
            <person name="Cheng J.-F."/>
            <person name="Dominguez A."/>
            <person name="Elias M."/>
            <person name="Eslava A.P."/>
            <person name="Glaser F."/>
            <person name="Grimwood J."/>
            <person name="Gutierrez G."/>
            <person name="Heitman J."/>
            <person name="Henrissat B."/>
            <person name="Iturriaga E.A."/>
            <person name="Lang B.F."/>
            <person name="Lavin J.L."/>
            <person name="Lee S."/>
            <person name="Li W."/>
            <person name="Lindquist E."/>
            <person name="Lopez-Garcia S."/>
            <person name="Luque E.M."/>
            <person name="Marcos A.T."/>
            <person name="Martin J."/>
            <person name="Mccluskey K."/>
            <person name="Medina H.R."/>
            <person name="Miralles-Duran A."/>
            <person name="Miyazaki A."/>
            <person name="Munoz-Torres E."/>
            <person name="Oguiza J.A."/>
            <person name="Ohm R."/>
            <person name="Olmedo M."/>
            <person name="Orejas M."/>
            <person name="Ortiz-Castellanos L."/>
            <person name="Pisabarro A.G."/>
            <person name="Rodriguez-Romero J."/>
            <person name="Ruiz-Herrera J."/>
            <person name="Ruiz-Vazquez R."/>
            <person name="Sanz C."/>
            <person name="Schackwitz W."/>
            <person name="Schmutz J."/>
            <person name="Shahriari M."/>
            <person name="Shelest E."/>
            <person name="Silva-Franco F."/>
            <person name="Soanes D."/>
            <person name="Syed K."/>
            <person name="Tagua V.G."/>
            <person name="Talbot N.J."/>
            <person name="Thon M."/>
            <person name="De Vries R.P."/>
            <person name="Wiebenga A."/>
            <person name="Yadav J.S."/>
            <person name="Braun E.L."/>
            <person name="Baker S."/>
            <person name="Garre V."/>
            <person name="Horwitz B."/>
            <person name="Torres-Martinez S."/>
            <person name="Idnurm A."/>
            <person name="Herrera-Estrella A."/>
            <person name="Gabaldon T."/>
            <person name="Grigoriev I.V."/>
        </authorList>
    </citation>
    <scope>NUCLEOTIDE SEQUENCE [LARGE SCALE GENOMIC DNA]</scope>
    <source>
        <strain evidence="11 12">CBS 277.49</strain>
    </source>
</reference>
<evidence type="ECO:0000256" key="1">
    <source>
        <dbReference type="ARBA" id="ARBA00004141"/>
    </source>
</evidence>
<feature type="region of interest" description="Disordered" evidence="8">
    <location>
        <begin position="288"/>
        <end position="309"/>
    </location>
</feature>
<dbReference type="PANTHER" id="PTHR46283">
    <property type="entry name" value="E3 UBIQUITIN-PROTEIN LIGASE MARCH5"/>
    <property type="match status" value="1"/>
</dbReference>
<feature type="compositionally biased region" description="Polar residues" evidence="8">
    <location>
        <begin position="288"/>
        <end position="303"/>
    </location>
</feature>
<dbReference type="AlphaFoldDB" id="A0A168PHX8"/>
<evidence type="ECO:0000256" key="3">
    <source>
        <dbReference type="ARBA" id="ARBA00022723"/>
    </source>
</evidence>
<dbReference type="SMART" id="SM00744">
    <property type="entry name" value="RINGv"/>
    <property type="match status" value="1"/>
</dbReference>
<organism evidence="11 12">
    <name type="scientific">Mucor lusitanicus CBS 277.49</name>
    <dbReference type="NCBI Taxonomy" id="747725"/>
    <lineage>
        <taxon>Eukaryota</taxon>
        <taxon>Fungi</taxon>
        <taxon>Fungi incertae sedis</taxon>
        <taxon>Mucoromycota</taxon>
        <taxon>Mucoromycotina</taxon>
        <taxon>Mucoromycetes</taxon>
        <taxon>Mucorales</taxon>
        <taxon>Mucorineae</taxon>
        <taxon>Mucoraceae</taxon>
        <taxon>Mucor</taxon>
    </lineage>
</organism>
<dbReference type="InterPro" id="IPR013083">
    <property type="entry name" value="Znf_RING/FYVE/PHD"/>
</dbReference>
<evidence type="ECO:0000313" key="12">
    <source>
        <dbReference type="Proteomes" id="UP000077051"/>
    </source>
</evidence>
<keyword evidence="4" id="KW-0863">Zinc-finger</keyword>
<proteinExistence type="predicted"/>
<evidence type="ECO:0000256" key="9">
    <source>
        <dbReference type="SAM" id="Phobius"/>
    </source>
</evidence>
<keyword evidence="2 9" id="KW-0812">Transmembrane</keyword>
<keyword evidence="7 9" id="KW-0472">Membrane</keyword>
<keyword evidence="5" id="KW-0862">Zinc</keyword>
<evidence type="ECO:0000259" key="10">
    <source>
        <dbReference type="PROSITE" id="PS51292"/>
    </source>
</evidence>
<dbReference type="VEuPathDB" id="FungiDB:MUCCIDRAFT_104700"/>
<dbReference type="SUPFAM" id="SSF57850">
    <property type="entry name" value="RING/U-box"/>
    <property type="match status" value="1"/>
</dbReference>
<keyword evidence="3" id="KW-0479">Metal-binding</keyword>
<dbReference type="STRING" id="747725.A0A168PHX8"/>
<dbReference type="GO" id="GO:0016020">
    <property type="term" value="C:membrane"/>
    <property type="evidence" value="ECO:0007669"/>
    <property type="project" value="UniProtKB-SubCell"/>
</dbReference>
<sequence length="419" mass="47289">MSHFRCPSSSLVEEAGLYAYQPISGLDESQLFAEDDEYPSTHTSRSTSSANITTVYNHSSINNTSATTSNHASNHNGYNNKRCWICFGEETDSEGRWVNPCQCSLVSHEQCLLDWIAENQKNTPLKKVSCPQCNSAYVLSETHSIPLVLMSIADSLVHTAAPYITVLGLGCSMLITSTTFGAYTVLTMFGTKEGEKLIGNPAYWTWRTWLGLPSIPVTLLLSRTKWADNVLPAATLLLLRITGITYPLKITWPPSPAVMFGLLPWVRLLYNNIYTLLQRKVSRSLIRTGSTNNTNANDVQRPSPSRRRTTMDEIDLEEHADRGADQDTEVLFGREGRDMSVTVIGALLWPTISSIVGSYLNHSKLVRRYFPEPFQRNVLGGCLFVVAKDIANLFYRYERIRRRRSRRVVNYNEMKRRSK</sequence>